<keyword evidence="5" id="KW-1185">Reference proteome</keyword>
<dbReference type="InterPro" id="IPR000683">
    <property type="entry name" value="Gfo/Idh/MocA-like_OxRdtase_N"/>
</dbReference>
<dbReference type="InterPro" id="IPR055170">
    <property type="entry name" value="GFO_IDH_MocA-like_dom"/>
</dbReference>
<feature type="domain" description="GFO/IDH/MocA-like oxidoreductase" evidence="3">
    <location>
        <begin position="166"/>
        <end position="275"/>
    </location>
</feature>
<dbReference type="InterPro" id="IPR036291">
    <property type="entry name" value="NAD(P)-bd_dom_sf"/>
</dbReference>
<proteinExistence type="predicted"/>
<sequence>MSRNSRSLPETRLRSFDTSRNNVSSPAAGEFFRRDQSMLKAGVIGCGYWGPNIIRNLDALPGVELIYVADLNTEQLAKQKALYPYIKTTTNYLDIITDRAIDIVLIVTPVNTHYRFAKEALTNGKHVFVEKPLTDSVQTSKELCKLADSMNLTLMVGHTFVYTGAVRKMKEIIDSGELGTIRYITSQRLNLGLYQKDINVLWDLAPHDLSIADYLIGSQITKIKAYGHRDINPQLEDTAFLNLTYSTGEKVYIMNSWLYPEKVRKMAIVGTKGMMIYDDMEPEKKIKVFHKHVDFSKSEISYQYENGKEYFPELILKEALSVELSHFTDCVLNNKEPLSSGNKGLNVVKVLEESDLLLRRNQA</sequence>
<dbReference type="PANTHER" id="PTHR43377">
    <property type="entry name" value="BILIVERDIN REDUCTASE A"/>
    <property type="match status" value="1"/>
</dbReference>
<dbReference type="AlphaFoldDB" id="A0A944CR52"/>
<evidence type="ECO:0000313" key="4">
    <source>
        <dbReference type="EMBL" id="MBS8266268.1"/>
    </source>
</evidence>
<evidence type="ECO:0000256" key="1">
    <source>
        <dbReference type="SAM" id="MobiDB-lite"/>
    </source>
</evidence>
<dbReference type="EMBL" id="QTKX01000003">
    <property type="protein sequence ID" value="MBS8266268.1"/>
    <property type="molecule type" value="Genomic_DNA"/>
</dbReference>
<reference evidence="4 5" key="1">
    <citation type="journal article" date="2021" name="Microorganisms">
        <title>Bacterial Dimethylsulfoniopropionate Biosynthesis in the East China Sea.</title>
        <authorList>
            <person name="Liu J."/>
            <person name="Zhang Y."/>
            <person name="Liu J."/>
            <person name="Zhong H."/>
            <person name="Williams B.T."/>
            <person name="Zheng Y."/>
            <person name="Curson A.R.J."/>
            <person name="Sun C."/>
            <person name="Sun H."/>
            <person name="Song D."/>
            <person name="Wagner Mackenzie B."/>
            <person name="Bermejo Martinez A."/>
            <person name="Todd J.D."/>
            <person name="Zhang X.H."/>
        </authorList>
    </citation>
    <scope>NUCLEOTIDE SEQUENCE [LARGE SCALE GENOMIC DNA]</scope>
    <source>
        <strain evidence="4 5">ESS08</strain>
    </source>
</reference>
<accession>A0A944CR52</accession>
<dbReference type="Pfam" id="PF01408">
    <property type="entry name" value="GFO_IDH_MocA"/>
    <property type="match status" value="1"/>
</dbReference>
<dbReference type="InterPro" id="IPR051450">
    <property type="entry name" value="Gfo/Idh/MocA_Oxidoreductases"/>
</dbReference>
<dbReference type="SUPFAM" id="SSF51735">
    <property type="entry name" value="NAD(P)-binding Rossmann-fold domains"/>
    <property type="match status" value="1"/>
</dbReference>
<evidence type="ECO:0000313" key="5">
    <source>
        <dbReference type="Proteomes" id="UP000761411"/>
    </source>
</evidence>
<name>A0A944CR52_9BACI</name>
<comment type="caution">
    <text evidence="4">The sequence shown here is derived from an EMBL/GenBank/DDBJ whole genome shotgun (WGS) entry which is preliminary data.</text>
</comment>
<dbReference type="Proteomes" id="UP000761411">
    <property type="component" value="Unassembled WGS sequence"/>
</dbReference>
<feature type="domain" description="Gfo/Idh/MocA-like oxidoreductase N-terminal" evidence="2">
    <location>
        <begin position="40"/>
        <end position="158"/>
    </location>
</feature>
<evidence type="ECO:0000259" key="2">
    <source>
        <dbReference type="Pfam" id="PF01408"/>
    </source>
</evidence>
<dbReference type="PANTHER" id="PTHR43377:SF6">
    <property type="entry name" value="GFO_IDH_MOCA-LIKE OXIDOREDUCTASE N-TERMINAL DOMAIN-CONTAINING PROTEIN"/>
    <property type="match status" value="1"/>
</dbReference>
<dbReference type="SUPFAM" id="SSF55347">
    <property type="entry name" value="Glyceraldehyde-3-phosphate dehydrogenase-like, C-terminal domain"/>
    <property type="match status" value="1"/>
</dbReference>
<dbReference type="Pfam" id="PF22725">
    <property type="entry name" value="GFO_IDH_MocA_C3"/>
    <property type="match status" value="1"/>
</dbReference>
<organism evidence="4 5">
    <name type="scientific">Mesobacillus boroniphilus</name>
    <dbReference type="NCBI Taxonomy" id="308892"/>
    <lineage>
        <taxon>Bacteria</taxon>
        <taxon>Bacillati</taxon>
        <taxon>Bacillota</taxon>
        <taxon>Bacilli</taxon>
        <taxon>Bacillales</taxon>
        <taxon>Bacillaceae</taxon>
        <taxon>Mesobacillus</taxon>
    </lineage>
</organism>
<gene>
    <name evidence="4" type="ORF">DYI25_17745</name>
</gene>
<dbReference type="GO" id="GO:0000166">
    <property type="term" value="F:nucleotide binding"/>
    <property type="evidence" value="ECO:0007669"/>
    <property type="project" value="InterPro"/>
</dbReference>
<protein>
    <submittedName>
        <fullName evidence="4">Gfo/Idh/MocA family oxidoreductase</fullName>
    </submittedName>
</protein>
<dbReference type="Gene3D" id="3.40.50.720">
    <property type="entry name" value="NAD(P)-binding Rossmann-like Domain"/>
    <property type="match status" value="1"/>
</dbReference>
<feature type="region of interest" description="Disordered" evidence="1">
    <location>
        <begin position="1"/>
        <end position="24"/>
    </location>
</feature>
<evidence type="ECO:0000259" key="3">
    <source>
        <dbReference type="Pfam" id="PF22725"/>
    </source>
</evidence>
<dbReference type="Gene3D" id="3.30.360.10">
    <property type="entry name" value="Dihydrodipicolinate Reductase, domain 2"/>
    <property type="match status" value="1"/>
</dbReference>